<keyword evidence="2" id="KW-0812">Transmembrane</keyword>
<proteinExistence type="predicted"/>
<organism evidence="3 4">
    <name type="scientific">Carnegiea gigantea</name>
    <dbReference type="NCBI Taxonomy" id="171969"/>
    <lineage>
        <taxon>Eukaryota</taxon>
        <taxon>Viridiplantae</taxon>
        <taxon>Streptophyta</taxon>
        <taxon>Embryophyta</taxon>
        <taxon>Tracheophyta</taxon>
        <taxon>Spermatophyta</taxon>
        <taxon>Magnoliopsida</taxon>
        <taxon>eudicotyledons</taxon>
        <taxon>Gunneridae</taxon>
        <taxon>Pentapetalae</taxon>
        <taxon>Caryophyllales</taxon>
        <taxon>Cactineae</taxon>
        <taxon>Cactaceae</taxon>
        <taxon>Cactoideae</taxon>
        <taxon>Echinocereeae</taxon>
        <taxon>Carnegiea</taxon>
    </lineage>
</organism>
<evidence type="ECO:0000313" key="3">
    <source>
        <dbReference type="EMBL" id="KAJ8442064.1"/>
    </source>
</evidence>
<evidence type="ECO:0000313" key="4">
    <source>
        <dbReference type="Proteomes" id="UP001153076"/>
    </source>
</evidence>
<name>A0A9Q1QHK6_9CARY</name>
<sequence length="260" mass="30138">MAHHHRHRHRHHHHHNQNRHHHHHNQNPTSNILPTTTALLLLSVLCFSTLLLTFYLFKSSLTSSSRPTDSQFEPTKTSQRCNFTHWKWVYDPSPRSTVYRAFTIAYHRTILLAQYGRWWAPSKFDPVNSPMLFFKNGVPILPPTTPDVGLDMVLKHMVNLKFDARTATAKTYDDVTFVESKMQPGGIRILRIQSPGYFEGELFAMENNRTNVAMLLVNHHLNKALKEFERNPTGELRADAHPSTAGGKKHQDCIHWCRNQ</sequence>
<feature type="region of interest" description="Disordered" evidence="1">
    <location>
        <begin position="1"/>
        <end position="29"/>
    </location>
</feature>
<dbReference type="Proteomes" id="UP001153076">
    <property type="component" value="Unassembled WGS sequence"/>
</dbReference>
<gene>
    <name evidence="3" type="ORF">Cgig2_007902</name>
</gene>
<protein>
    <submittedName>
        <fullName evidence="3">Uncharacterized protein</fullName>
    </submittedName>
</protein>
<evidence type="ECO:0000256" key="1">
    <source>
        <dbReference type="SAM" id="MobiDB-lite"/>
    </source>
</evidence>
<feature type="compositionally biased region" description="Basic residues" evidence="1">
    <location>
        <begin position="1"/>
        <end position="25"/>
    </location>
</feature>
<reference evidence="3" key="1">
    <citation type="submission" date="2022-04" db="EMBL/GenBank/DDBJ databases">
        <title>Carnegiea gigantea Genome sequencing and assembly v2.</title>
        <authorList>
            <person name="Copetti D."/>
            <person name="Sanderson M.J."/>
            <person name="Burquez A."/>
            <person name="Wojciechowski M.F."/>
        </authorList>
    </citation>
    <scope>NUCLEOTIDE SEQUENCE</scope>
    <source>
        <strain evidence="3">SGP5-SGP5p</strain>
        <tissue evidence="3">Aerial part</tissue>
    </source>
</reference>
<comment type="caution">
    <text evidence="3">The sequence shown here is derived from an EMBL/GenBank/DDBJ whole genome shotgun (WGS) entry which is preliminary data.</text>
</comment>
<keyword evidence="2" id="KW-1133">Transmembrane helix</keyword>
<dbReference type="AlphaFoldDB" id="A0A9Q1QHK6"/>
<accession>A0A9Q1QHK6</accession>
<feature type="transmembrane region" description="Helical" evidence="2">
    <location>
        <begin position="38"/>
        <end position="57"/>
    </location>
</feature>
<dbReference type="OrthoDB" id="630188at2759"/>
<keyword evidence="4" id="KW-1185">Reference proteome</keyword>
<keyword evidence="2" id="KW-0472">Membrane</keyword>
<dbReference type="EMBL" id="JAKOGI010000147">
    <property type="protein sequence ID" value="KAJ8442064.1"/>
    <property type="molecule type" value="Genomic_DNA"/>
</dbReference>
<evidence type="ECO:0000256" key="2">
    <source>
        <dbReference type="SAM" id="Phobius"/>
    </source>
</evidence>